<name>A0A0D6JJD9_9HYPH</name>
<keyword evidence="2" id="KW-1185">Reference proteome</keyword>
<dbReference type="Proteomes" id="UP000033187">
    <property type="component" value="Chromosome 1"/>
</dbReference>
<dbReference type="KEGG" id="fiy:BN1229_v1_3531"/>
<dbReference type="KEGG" id="fil:BN1229_v1_2384"/>
<proteinExistence type="predicted"/>
<evidence type="ECO:0000313" key="2">
    <source>
        <dbReference type="Proteomes" id="UP000033187"/>
    </source>
</evidence>
<evidence type="ECO:0000313" key="1">
    <source>
        <dbReference type="EMBL" id="CPR22099.1"/>
    </source>
</evidence>
<dbReference type="AlphaFoldDB" id="A0A0D6JJD9"/>
<gene>
    <name evidence="1" type="ORF">YBN1229_v1_3531</name>
</gene>
<reference evidence="2" key="1">
    <citation type="submission" date="2015-02" db="EMBL/GenBank/DDBJ databases">
        <authorList>
            <person name="Chooi Y.-H."/>
        </authorList>
    </citation>
    <scope>NUCLEOTIDE SEQUENCE [LARGE SCALE GENOMIC DNA]</scope>
    <source>
        <strain evidence="2">strain Y</strain>
    </source>
</reference>
<organism evidence="1 2">
    <name type="scientific">Candidatus Filomicrobium marinum</name>
    <dbReference type="NCBI Taxonomy" id="1608628"/>
    <lineage>
        <taxon>Bacteria</taxon>
        <taxon>Pseudomonadati</taxon>
        <taxon>Pseudomonadota</taxon>
        <taxon>Alphaproteobacteria</taxon>
        <taxon>Hyphomicrobiales</taxon>
        <taxon>Hyphomicrobiaceae</taxon>
        <taxon>Filomicrobium</taxon>
    </lineage>
</organism>
<accession>A0A0D6JJD9</accession>
<protein>
    <submittedName>
        <fullName evidence="1">Uncharacterized protein</fullName>
    </submittedName>
</protein>
<dbReference type="EMBL" id="LN829119">
    <property type="protein sequence ID" value="CPR22099.1"/>
    <property type="molecule type" value="Genomic_DNA"/>
</dbReference>
<sequence length="69" mass="7593">MLISKKLSARVVGFLLINRKVEPGSWFQFFQAPAPVDTVELGGLAVSELFVAERQFSDIGTSTPKICNH</sequence>